<dbReference type="InterPro" id="IPR034660">
    <property type="entry name" value="DinB/YfiT-like"/>
</dbReference>
<evidence type="ECO:0000256" key="1">
    <source>
        <dbReference type="SAM" id="MobiDB-lite"/>
    </source>
</evidence>
<evidence type="ECO:0000313" key="3">
    <source>
        <dbReference type="Proteomes" id="UP000642125"/>
    </source>
</evidence>
<accession>A0A919PCB8</accession>
<evidence type="ECO:0000313" key="2">
    <source>
        <dbReference type="EMBL" id="GIG37573.1"/>
    </source>
</evidence>
<dbReference type="Gene3D" id="1.20.120.450">
    <property type="entry name" value="dinb family like domain"/>
    <property type="match status" value="1"/>
</dbReference>
<name>A0A919PCB8_9CELL</name>
<dbReference type="SUPFAM" id="SSF109854">
    <property type="entry name" value="DinB/YfiT-like putative metalloenzymes"/>
    <property type="match status" value="1"/>
</dbReference>
<reference evidence="2" key="1">
    <citation type="submission" date="2021-01" db="EMBL/GenBank/DDBJ databases">
        <title>Whole genome shotgun sequence of Cellulomonas pakistanensis NBRC 110800.</title>
        <authorList>
            <person name="Komaki H."/>
            <person name="Tamura T."/>
        </authorList>
    </citation>
    <scope>NUCLEOTIDE SEQUENCE</scope>
    <source>
        <strain evidence="2">NBRC 110800</strain>
    </source>
</reference>
<dbReference type="AlphaFoldDB" id="A0A919PCB8"/>
<protein>
    <recommendedName>
        <fullName evidence="4">Mini-circle protein</fullName>
    </recommendedName>
</protein>
<organism evidence="2 3">
    <name type="scientific">Cellulomonas pakistanensis</name>
    <dbReference type="NCBI Taxonomy" id="992287"/>
    <lineage>
        <taxon>Bacteria</taxon>
        <taxon>Bacillati</taxon>
        <taxon>Actinomycetota</taxon>
        <taxon>Actinomycetes</taxon>
        <taxon>Micrococcales</taxon>
        <taxon>Cellulomonadaceae</taxon>
        <taxon>Cellulomonas</taxon>
    </lineage>
</organism>
<evidence type="ECO:0008006" key="4">
    <source>
        <dbReference type="Google" id="ProtNLM"/>
    </source>
</evidence>
<dbReference type="InterPro" id="IPR007061">
    <property type="entry name" value="MST-like"/>
</dbReference>
<proteinExistence type="predicted"/>
<sequence>MAAGTVRGMDGTLERARPADDAPERELLTGMLDHLRGSVVAKVAGLDDEQALRRSVPASALTAAGLVKHLTGVERYWFSIDFAGLPLDPPWGDDAPGAFVPGPEESLASLVAGYEAECARSAEVAAGAALDDRARADDCAFTLRYALVHLIQETARHCGHLDLLRESIDGQTGE</sequence>
<gene>
    <name evidence="2" type="ORF">Cpa01nite_29540</name>
</gene>
<keyword evidence="3" id="KW-1185">Reference proteome</keyword>
<comment type="caution">
    <text evidence="2">The sequence shown here is derived from an EMBL/GenBank/DDBJ whole genome shotgun (WGS) entry which is preliminary data.</text>
</comment>
<dbReference type="Pfam" id="PF04978">
    <property type="entry name" value="MST"/>
    <property type="match status" value="1"/>
</dbReference>
<dbReference type="Proteomes" id="UP000642125">
    <property type="component" value="Unassembled WGS sequence"/>
</dbReference>
<dbReference type="EMBL" id="BONO01000025">
    <property type="protein sequence ID" value="GIG37573.1"/>
    <property type="molecule type" value="Genomic_DNA"/>
</dbReference>
<feature type="region of interest" description="Disordered" evidence="1">
    <location>
        <begin position="1"/>
        <end position="21"/>
    </location>
</feature>
<feature type="compositionally biased region" description="Basic and acidic residues" evidence="1">
    <location>
        <begin position="12"/>
        <end position="21"/>
    </location>
</feature>